<keyword evidence="3" id="KW-1185">Reference proteome</keyword>
<dbReference type="Pfam" id="PF23621">
    <property type="entry name" value="BP74_N"/>
    <property type="match status" value="1"/>
</dbReference>
<accession>A0A848LK63</accession>
<dbReference type="AlphaFoldDB" id="A0A848LK63"/>
<dbReference type="PANTHER" id="PTHR35883">
    <property type="entry name" value="CYCLIC AMP-INDUCIBLE PROTEIN BP74-RELATED"/>
    <property type="match status" value="1"/>
</dbReference>
<gene>
    <name evidence="2" type="ORF">HG543_25045</name>
</gene>
<reference evidence="2 3" key="1">
    <citation type="submission" date="2020-04" db="EMBL/GenBank/DDBJ databases">
        <title>Draft genome of Pyxidicoccus fallax type strain.</title>
        <authorList>
            <person name="Whitworth D.E."/>
        </authorList>
    </citation>
    <scope>NUCLEOTIDE SEQUENCE [LARGE SCALE GENOMIC DNA]</scope>
    <source>
        <strain evidence="2 3">DSM 14698</strain>
    </source>
</reference>
<comment type="caution">
    <text evidence="2">The sequence shown here is derived from an EMBL/GenBank/DDBJ whole genome shotgun (WGS) entry which is preliminary data.</text>
</comment>
<dbReference type="EMBL" id="JABBJJ010000123">
    <property type="protein sequence ID" value="NMO18100.1"/>
    <property type="molecule type" value="Genomic_DNA"/>
</dbReference>
<dbReference type="PANTHER" id="PTHR35883:SF1">
    <property type="entry name" value="CALMODULIN-BINDING PROTEIN CAM-BP15-RELATED"/>
    <property type="match status" value="1"/>
</dbReference>
<dbReference type="Proteomes" id="UP000518300">
    <property type="component" value="Unassembled WGS sequence"/>
</dbReference>
<dbReference type="InterPro" id="IPR056422">
    <property type="entry name" value="BP74_N"/>
</dbReference>
<name>A0A848LK63_9BACT</name>
<evidence type="ECO:0000313" key="3">
    <source>
        <dbReference type="Proteomes" id="UP000518300"/>
    </source>
</evidence>
<dbReference type="RefSeq" id="WP_169347374.1">
    <property type="nucleotide sequence ID" value="NZ_JABBJJ010000123.1"/>
</dbReference>
<protein>
    <submittedName>
        <fullName evidence="2">Calmodulin</fullName>
    </submittedName>
</protein>
<organism evidence="2 3">
    <name type="scientific">Pyxidicoccus fallax</name>
    <dbReference type="NCBI Taxonomy" id="394095"/>
    <lineage>
        <taxon>Bacteria</taxon>
        <taxon>Pseudomonadati</taxon>
        <taxon>Myxococcota</taxon>
        <taxon>Myxococcia</taxon>
        <taxon>Myxococcales</taxon>
        <taxon>Cystobacterineae</taxon>
        <taxon>Myxococcaceae</taxon>
        <taxon>Pyxidicoccus</taxon>
    </lineage>
</organism>
<evidence type="ECO:0000259" key="1">
    <source>
        <dbReference type="Pfam" id="PF23621"/>
    </source>
</evidence>
<sequence length="115" mass="13365">MSAYFSFMQGQDQEFIFEVTDEATIKKARDILAGRETSETHVMGQILMGQKPYNPNFSFHLRPESIRFFQMAIEVCDANMRYVEDHLDEAGGAFLPGRIWCPWDSRLKREVTVTH</sequence>
<dbReference type="InterPro" id="IPR053344">
    <property type="entry name" value="cAMP-inducible_BP74-like"/>
</dbReference>
<evidence type="ECO:0000313" key="2">
    <source>
        <dbReference type="EMBL" id="NMO18100.1"/>
    </source>
</evidence>
<feature type="domain" description="BP74 N-terminal" evidence="1">
    <location>
        <begin position="2"/>
        <end position="113"/>
    </location>
</feature>
<proteinExistence type="predicted"/>